<proteinExistence type="predicted"/>
<evidence type="ECO:0000313" key="2">
    <source>
        <dbReference type="Proteomes" id="UP000267430"/>
    </source>
</evidence>
<sequence>MRRVNNFFRGSITADEREQLYNEIWTEPVKIVAKKYEISDVALRKHCSKFGIPLPPRDYWEKVKNGKSVYKPPLPKVTGELKKYIRNYFIKYRCDLKEFSDEELQHRTS</sequence>
<accession>A0A3S0U4V0</accession>
<dbReference type="RefSeq" id="WP_126863905.1">
    <property type="nucleotide sequence ID" value="NZ_JAUSTX010000020.1"/>
</dbReference>
<protein>
    <submittedName>
        <fullName evidence="1">Uncharacterized protein</fullName>
    </submittedName>
</protein>
<evidence type="ECO:0000313" key="1">
    <source>
        <dbReference type="EMBL" id="RUQ31120.1"/>
    </source>
</evidence>
<dbReference type="Proteomes" id="UP000267430">
    <property type="component" value="Unassembled WGS sequence"/>
</dbReference>
<dbReference type="AlphaFoldDB" id="A0A3S0U4V0"/>
<name>A0A3S0U4V0_9BACI</name>
<gene>
    <name evidence="1" type="ORF">ELQ35_05980</name>
</gene>
<comment type="caution">
    <text evidence="1">The sequence shown here is derived from an EMBL/GenBank/DDBJ whole genome shotgun (WGS) entry which is preliminary data.</text>
</comment>
<keyword evidence="2" id="KW-1185">Reference proteome</keyword>
<dbReference type="EMBL" id="RYZZ01000006">
    <property type="protein sequence ID" value="RUQ31120.1"/>
    <property type="molecule type" value="Genomic_DNA"/>
</dbReference>
<organism evidence="1 2">
    <name type="scientific">Peribacillus cavernae</name>
    <dbReference type="NCBI Taxonomy" id="1674310"/>
    <lineage>
        <taxon>Bacteria</taxon>
        <taxon>Bacillati</taxon>
        <taxon>Bacillota</taxon>
        <taxon>Bacilli</taxon>
        <taxon>Bacillales</taxon>
        <taxon>Bacillaceae</taxon>
        <taxon>Peribacillus</taxon>
    </lineage>
</organism>
<dbReference type="OrthoDB" id="9777694at2"/>
<reference evidence="1 2" key="1">
    <citation type="submission" date="2018-12" db="EMBL/GenBank/DDBJ databases">
        <title>Bacillus chawlae sp. nov., Bacillus glennii sp. nov., and Bacillus saganii sp. nov. Isolated from the Vehicle Assembly Building at Kennedy Space Center where the Viking Spacecraft were Assembled.</title>
        <authorList>
            <person name="Seuylemezian A."/>
            <person name="Vaishampayan P."/>
        </authorList>
    </citation>
    <scope>NUCLEOTIDE SEQUENCE [LARGE SCALE GENOMIC DNA]</scope>
    <source>
        <strain evidence="1 2">L5</strain>
    </source>
</reference>